<name>A0ABT1JLJ8_ACTCY</name>
<dbReference type="Proteomes" id="UP000791080">
    <property type="component" value="Unassembled WGS sequence"/>
</dbReference>
<reference evidence="2 3" key="2">
    <citation type="submission" date="2022-06" db="EMBL/GenBank/DDBJ databases">
        <title>Genomic Encyclopedia of Type Strains, Phase I: the one thousand microbial genomes (KMG-I) project.</title>
        <authorList>
            <person name="Kyrpides N."/>
        </authorList>
    </citation>
    <scope>NUCLEOTIDE SEQUENCE [LARGE SCALE GENOMIC DNA]</scope>
    <source>
        <strain evidence="2 3">DSM 43889</strain>
    </source>
</reference>
<accession>A0ABT1JLJ8</accession>
<evidence type="ECO:0000259" key="1">
    <source>
        <dbReference type="Pfam" id="PF17844"/>
    </source>
</evidence>
<evidence type="ECO:0000313" key="2">
    <source>
        <dbReference type="EMBL" id="MCP2333197.1"/>
    </source>
</evidence>
<keyword evidence="3" id="KW-1185">Reference proteome</keyword>
<dbReference type="InterPro" id="IPR036527">
    <property type="entry name" value="SCP2_sterol-bd_dom_sf"/>
</dbReference>
<organism evidence="2 3">
    <name type="scientific">Actinoalloteichus caeruleus DSM 43889</name>
    <dbReference type="NCBI Taxonomy" id="1120930"/>
    <lineage>
        <taxon>Bacteria</taxon>
        <taxon>Bacillati</taxon>
        <taxon>Actinomycetota</taxon>
        <taxon>Actinomycetes</taxon>
        <taxon>Pseudonocardiales</taxon>
        <taxon>Pseudonocardiaceae</taxon>
        <taxon>Actinoalloteichus</taxon>
        <taxon>Actinoalloteichus cyanogriseus</taxon>
    </lineage>
</organism>
<evidence type="ECO:0000313" key="3">
    <source>
        <dbReference type="Proteomes" id="UP000791080"/>
    </source>
</evidence>
<proteinExistence type="predicted"/>
<dbReference type="EMBL" id="AUBJ02000001">
    <property type="protein sequence ID" value="MCP2333197.1"/>
    <property type="molecule type" value="Genomic_DNA"/>
</dbReference>
<comment type="caution">
    <text evidence="2">The sequence shown here is derived from an EMBL/GenBank/DDBJ whole genome shotgun (WGS) entry which is preliminary data.</text>
</comment>
<protein>
    <recommendedName>
        <fullName evidence="1">Bacterial SCP orthologue domain-containing protein</fullName>
    </recommendedName>
</protein>
<sequence length="128" mass="13705">MPARRSVDPHELRAAVTAVAPWLRGEAPEPDRRVLGQAVRLSLRTLAAVAPGGAIEVRVPPFAAVQCGEGPTHSRGTPPNVVETDARTWLDLATGRAEWDEAVDSGRVSASGNRADLRAWLPMVKPDE</sequence>
<dbReference type="Gene3D" id="3.30.1050.40">
    <property type="match status" value="1"/>
</dbReference>
<feature type="domain" description="Bacterial SCP orthologue" evidence="1">
    <location>
        <begin position="31"/>
        <end position="123"/>
    </location>
</feature>
<gene>
    <name evidence="2" type="ORF">G443_003467</name>
</gene>
<dbReference type="SUPFAM" id="SSF55718">
    <property type="entry name" value="SCP-like"/>
    <property type="match status" value="1"/>
</dbReference>
<dbReference type="RefSeq" id="WP_026419690.1">
    <property type="nucleotide sequence ID" value="NZ_AUBJ02000001.1"/>
</dbReference>
<reference evidence="2 3" key="1">
    <citation type="submission" date="2013-07" db="EMBL/GenBank/DDBJ databases">
        <authorList>
            <consortium name="DOE Joint Genome Institute"/>
            <person name="Reeve W."/>
            <person name="Huntemann M."/>
            <person name="Han J."/>
            <person name="Chen A."/>
            <person name="Kyrpides N."/>
            <person name="Mavromatis K."/>
            <person name="Markowitz V."/>
            <person name="Palaniappan K."/>
            <person name="Ivanova N."/>
            <person name="Schaumberg A."/>
            <person name="Pati A."/>
            <person name="Liolios K."/>
            <person name="Nordberg H.P."/>
            <person name="Cantor M.N."/>
            <person name="Hua S.X."/>
            <person name="Woyke T."/>
        </authorList>
    </citation>
    <scope>NUCLEOTIDE SEQUENCE [LARGE SCALE GENOMIC DNA]</scope>
    <source>
        <strain evidence="2 3">DSM 43889</strain>
    </source>
</reference>
<dbReference type="InterPro" id="IPR041629">
    <property type="entry name" value="SCP_3"/>
</dbReference>
<dbReference type="Pfam" id="PF17844">
    <property type="entry name" value="SCP_3"/>
    <property type="match status" value="1"/>
</dbReference>